<evidence type="ECO:0000256" key="2">
    <source>
        <dbReference type="ARBA" id="ARBA00005336"/>
    </source>
</evidence>
<protein>
    <recommendedName>
        <fullName evidence="3">beta-N-acetylhexosaminidase</fullName>
        <ecNumber evidence="3">3.2.1.52</ecNumber>
    </recommendedName>
</protein>
<dbReference type="InterPro" id="IPR036881">
    <property type="entry name" value="Glyco_hydro_3_C_sf"/>
</dbReference>
<dbReference type="InterPro" id="IPR017853">
    <property type="entry name" value="GH"/>
</dbReference>
<keyword evidence="5 7" id="KW-0326">Glycosidase</keyword>
<sequence length="535" mass="56487">MSDWVDEQLGRLSLEQQVGQLLVPYLTGATIDTAAPENRERFGVDTPAEVIRSLQPGGVIYFAWSGNVDHPERTAALSAGLQRTSLDDHGPGVGLMIATDQENGIVVRLREPVTQFPGAMALGATGDPELSRTTYRVTGRELRAVGINADYAPDGDVNVNPANPVIGVRSFGSDPARVADHVVASILGLQDDAGISASVKHFPGHGDTAVDSHHDLPVITHDHETWRRVDAPPFRAAIAAGVDLIMSAHLSCPVFDPSGDPATLSRPVITGLLREELGFTGVITTDALDMQGVRTRYPDGEIVVRAIEAGIDQLLALPAPVVARDALVQAVREGRLSEQRIAESVRRILALKLRRGYALGADPELPELSVIGSEDHRDTADRIARSAITIVRDSGGLPLGDGSLLVTGWGDKAVPALAAALRSGRPGSVQELITGAEPDDAMIKEAGGRAAAVDRVVLITSSAWRDERQQALAAAVAAANPRLVVVSARDPYDLRVLPPDTTLITGYSAIPATMAAVAEVLSGHRTAPGRLPVDL</sequence>
<dbReference type="PRINTS" id="PR00133">
    <property type="entry name" value="GLHYDRLASE3"/>
</dbReference>
<dbReference type="InterPro" id="IPR036962">
    <property type="entry name" value="Glyco_hydro_3_N_sf"/>
</dbReference>
<evidence type="ECO:0000256" key="4">
    <source>
        <dbReference type="ARBA" id="ARBA00022801"/>
    </source>
</evidence>
<evidence type="ECO:0000259" key="6">
    <source>
        <dbReference type="Pfam" id="PF00933"/>
    </source>
</evidence>
<dbReference type="Gene3D" id="3.20.20.300">
    <property type="entry name" value="Glycoside hydrolase, family 3, N-terminal domain"/>
    <property type="match status" value="1"/>
</dbReference>
<comment type="similarity">
    <text evidence="2">Belongs to the glycosyl hydrolase 3 family.</text>
</comment>
<evidence type="ECO:0000256" key="5">
    <source>
        <dbReference type="ARBA" id="ARBA00023295"/>
    </source>
</evidence>
<gene>
    <name evidence="7" type="ORF">BKA15_003016</name>
</gene>
<comment type="catalytic activity">
    <reaction evidence="1">
        <text>Hydrolysis of terminal non-reducing N-acetyl-D-hexosamine residues in N-acetyl-beta-D-hexosaminides.</text>
        <dbReference type="EC" id="3.2.1.52"/>
    </reaction>
</comment>
<dbReference type="Pfam" id="PF00933">
    <property type="entry name" value="Glyco_hydro_3"/>
    <property type="match status" value="1"/>
</dbReference>
<evidence type="ECO:0000313" key="7">
    <source>
        <dbReference type="EMBL" id="NYE71687.1"/>
    </source>
</evidence>
<dbReference type="GO" id="GO:0005975">
    <property type="term" value="P:carbohydrate metabolic process"/>
    <property type="evidence" value="ECO:0007669"/>
    <property type="project" value="InterPro"/>
</dbReference>
<dbReference type="SUPFAM" id="SSF51445">
    <property type="entry name" value="(Trans)glycosidases"/>
    <property type="match status" value="1"/>
</dbReference>
<organism evidence="7 8">
    <name type="scientific">Microlunatus parietis</name>
    <dbReference type="NCBI Taxonomy" id="682979"/>
    <lineage>
        <taxon>Bacteria</taxon>
        <taxon>Bacillati</taxon>
        <taxon>Actinomycetota</taxon>
        <taxon>Actinomycetes</taxon>
        <taxon>Propionibacteriales</taxon>
        <taxon>Propionibacteriaceae</taxon>
        <taxon>Microlunatus</taxon>
    </lineage>
</organism>
<keyword evidence="4 7" id="KW-0378">Hydrolase</keyword>
<dbReference type="EC" id="3.2.1.52" evidence="3"/>
<keyword evidence="8" id="KW-1185">Reference proteome</keyword>
<accession>A0A7Y9LBG0</accession>
<dbReference type="GO" id="GO:0009254">
    <property type="term" value="P:peptidoglycan turnover"/>
    <property type="evidence" value="ECO:0007669"/>
    <property type="project" value="TreeGrafter"/>
</dbReference>
<proteinExistence type="inferred from homology"/>
<dbReference type="PANTHER" id="PTHR30480">
    <property type="entry name" value="BETA-HEXOSAMINIDASE-RELATED"/>
    <property type="match status" value="1"/>
</dbReference>
<dbReference type="Proteomes" id="UP000569914">
    <property type="component" value="Unassembled WGS sequence"/>
</dbReference>
<evidence type="ECO:0000256" key="1">
    <source>
        <dbReference type="ARBA" id="ARBA00001231"/>
    </source>
</evidence>
<name>A0A7Y9LBG0_9ACTN</name>
<comment type="caution">
    <text evidence="7">The sequence shown here is derived from an EMBL/GenBank/DDBJ whole genome shotgun (WGS) entry which is preliminary data.</text>
</comment>
<dbReference type="SUPFAM" id="SSF52279">
    <property type="entry name" value="Beta-D-glucan exohydrolase, C-terminal domain"/>
    <property type="match status" value="1"/>
</dbReference>
<dbReference type="Gene3D" id="3.40.50.1700">
    <property type="entry name" value="Glycoside hydrolase family 3 C-terminal domain"/>
    <property type="match status" value="1"/>
</dbReference>
<dbReference type="InterPro" id="IPR050226">
    <property type="entry name" value="NagZ_Beta-hexosaminidase"/>
</dbReference>
<feature type="domain" description="Glycoside hydrolase family 3 N-terminal" evidence="6">
    <location>
        <begin position="14"/>
        <end position="350"/>
    </location>
</feature>
<dbReference type="InterPro" id="IPR001764">
    <property type="entry name" value="Glyco_hydro_3_N"/>
</dbReference>
<dbReference type="EMBL" id="JACCBU010000001">
    <property type="protein sequence ID" value="NYE71687.1"/>
    <property type="molecule type" value="Genomic_DNA"/>
</dbReference>
<dbReference type="GO" id="GO:0004563">
    <property type="term" value="F:beta-N-acetylhexosaminidase activity"/>
    <property type="evidence" value="ECO:0007669"/>
    <property type="project" value="UniProtKB-EC"/>
</dbReference>
<evidence type="ECO:0000256" key="3">
    <source>
        <dbReference type="ARBA" id="ARBA00012663"/>
    </source>
</evidence>
<evidence type="ECO:0000313" key="8">
    <source>
        <dbReference type="Proteomes" id="UP000569914"/>
    </source>
</evidence>
<dbReference type="RefSeq" id="WP_179752013.1">
    <property type="nucleotide sequence ID" value="NZ_JACCBU010000001.1"/>
</dbReference>
<dbReference type="PANTHER" id="PTHR30480:SF13">
    <property type="entry name" value="BETA-HEXOSAMINIDASE"/>
    <property type="match status" value="1"/>
</dbReference>
<dbReference type="AlphaFoldDB" id="A0A7Y9LBG0"/>
<reference evidence="7 8" key="1">
    <citation type="submission" date="2020-07" db="EMBL/GenBank/DDBJ databases">
        <title>Sequencing the genomes of 1000 actinobacteria strains.</title>
        <authorList>
            <person name="Klenk H.-P."/>
        </authorList>
    </citation>
    <scope>NUCLEOTIDE SEQUENCE [LARGE SCALE GENOMIC DNA]</scope>
    <source>
        <strain evidence="7 8">DSM 22083</strain>
    </source>
</reference>